<keyword evidence="2" id="KW-1133">Transmembrane helix</keyword>
<dbReference type="STRING" id="1802270.A3C07_03380"/>
<evidence type="ECO:0000313" key="3">
    <source>
        <dbReference type="EMBL" id="OHA00906.1"/>
    </source>
</evidence>
<keyword evidence="2" id="KW-0472">Membrane</keyword>
<evidence type="ECO:0000256" key="2">
    <source>
        <dbReference type="SAM" id="Phobius"/>
    </source>
</evidence>
<organism evidence="3 4">
    <name type="scientific">Candidatus Sungbacteria bacterium RIFCSPHIGHO2_02_FULL_47_11</name>
    <dbReference type="NCBI Taxonomy" id="1802270"/>
    <lineage>
        <taxon>Bacteria</taxon>
        <taxon>Candidatus Sungiibacteriota</taxon>
    </lineage>
</organism>
<dbReference type="AlphaFoldDB" id="A0A1G2KNG9"/>
<keyword evidence="2" id="KW-0812">Transmembrane</keyword>
<protein>
    <submittedName>
        <fullName evidence="3">Uncharacterized protein</fullName>
    </submittedName>
</protein>
<evidence type="ECO:0000256" key="1">
    <source>
        <dbReference type="SAM" id="MobiDB-lite"/>
    </source>
</evidence>
<feature type="transmembrane region" description="Helical" evidence="2">
    <location>
        <begin position="12"/>
        <end position="33"/>
    </location>
</feature>
<dbReference type="EMBL" id="MHQI01000003">
    <property type="protein sequence ID" value="OHA00906.1"/>
    <property type="molecule type" value="Genomic_DNA"/>
</dbReference>
<gene>
    <name evidence="3" type="ORF">A3C07_03380</name>
</gene>
<evidence type="ECO:0000313" key="4">
    <source>
        <dbReference type="Proteomes" id="UP000179023"/>
    </source>
</evidence>
<accession>A0A1G2KNG9</accession>
<feature type="region of interest" description="Disordered" evidence="1">
    <location>
        <begin position="131"/>
        <end position="156"/>
    </location>
</feature>
<comment type="caution">
    <text evidence="3">The sequence shown here is derived from an EMBL/GenBank/DDBJ whole genome shotgun (WGS) entry which is preliminary data.</text>
</comment>
<proteinExistence type="predicted"/>
<dbReference type="Proteomes" id="UP000179023">
    <property type="component" value="Unassembled WGS sequence"/>
</dbReference>
<name>A0A1G2KNG9_9BACT</name>
<reference evidence="3 4" key="1">
    <citation type="journal article" date="2016" name="Nat. Commun.">
        <title>Thousands of microbial genomes shed light on interconnected biogeochemical processes in an aquifer system.</title>
        <authorList>
            <person name="Anantharaman K."/>
            <person name="Brown C.T."/>
            <person name="Hug L.A."/>
            <person name="Sharon I."/>
            <person name="Castelle C.J."/>
            <person name="Probst A.J."/>
            <person name="Thomas B.C."/>
            <person name="Singh A."/>
            <person name="Wilkins M.J."/>
            <person name="Karaoz U."/>
            <person name="Brodie E.L."/>
            <person name="Williams K.H."/>
            <person name="Hubbard S.S."/>
            <person name="Banfield J.F."/>
        </authorList>
    </citation>
    <scope>NUCLEOTIDE SEQUENCE [LARGE SCALE GENOMIC DNA]</scope>
</reference>
<sequence length="156" mass="16978">MISSRWISSLPFQALFISLVIHLLVLSAFVFTVPLSREAFKPVFIFLGPILKQQDVGDISPPGKRTDEFLSAAGGFFSDGVGGFLHSSESAGRRFIQGASREPVSPNAVGTREKIVMKSLFDISADVKQEQARPVADSTEADHEIAPYKPLGLFPQ</sequence>